<feature type="region of interest" description="Disordered" evidence="1">
    <location>
        <begin position="72"/>
        <end position="109"/>
    </location>
</feature>
<evidence type="ECO:0000313" key="2">
    <source>
        <dbReference type="EMBL" id="CAG6568525.1"/>
    </source>
</evidence>
<organism evidence="2">
    <name type="scientific">Culex pipiens</name>
    <name type="common">House mosquito</name>
    <dbReference type="NCBI Taxonomy" id="7175"/>
    <lineage>
        <taxon>Eukaryota</taxon>
        <taxon>Metazoa</taxon>
        <taxon>Ecdysozoa</taxon>
        <taxon>Arthropoda</taxon>
        <taxon>Hexapoda</taxon>
        <taxon>Insecta</taxon>
        <taxon>Pterygota</taxon>
        <taxon>Neoptera</taxon>
        <taxon>Endopterygota</taxon>
        <taxon>Diptera</taxon>
        <taxon>Nematocera</taxon>
        <taxon>Culicoidea</taxon>
        <taxon>Culicidae</taxon>
        <taxon>Culicinae</taxon>
        <taxon>Culicini</taxon>
        <taxon>Culex</taxon>
        <taxon>Culex</taxon>
    </lineage>
</organism>
<dbReference type="AlphaFoldDB" id="A0A8D8NKK2"/>
<sequence length="122" mass="13826">MVPIHLFFYLNTYSSWVYLILAPPTFETQSRCKTSIGAQKIWQCQIYLATWHPCSTHRLFFSLACSSRRAAAAASPNFGPTRAEKPSPRAGKHWPRPANITPRCTEPRGTDWHWFGADSSAI</sequence>
<proteinExistence type="predicted"/>
<reference evidence="2" key="1">
    <citation type="submission" date="2021-05" db="EMBL/GenBank/DDBJ databases">
        <authorList>
            <person name="Alioto T."/>
            <person name="Alioto T."/>
            <person name="Gomez Garrido J."/>
        </authorList>
    </citation>
    <scope>NUCLEOTIDE SEQUENCE</scope>
</reference>
<dbReference type="EMBL" id="HBUE01174650">
    <property type="protein sequence ID" value="CAG6517007.1"/>
    <property type="molecule type" value="Transcribed_RNA"/>
</dbReference>
<accession>A0A8D8NKK2</accession>
<dbReference type="EMBL" id="HBUE01280165">
    <property type="protein sequence ID" value="CAG6568525.1"/>
    <property type="molecule type" value="Transcribed_RNA"/>
</dbReference>
<evidence type="ECO:0000256" key="1">
    <source>
        <dbReference type="SAM" id="MobiDB-lite"/>
    </source>
</evidence>
<name>A0A8D8NKK2_CULPI</name>
<protein>
    <submittedName>
        <fullName evidence="2">(northern house mosquito) hypothetical protein</fullName>
    </submittedName>
</protein>